<feature type="compositionally biased region" description="Basic and acidic residues" evidence="2">
    <location>
        <begin position="79"/>
        <end position="92"/>
    </location>
</feature>
<evidence type="ECO:0000256" key="2">
    <source>
        <dbReference type="SAM" id="MobiDB-lite"/>
    </source>
</evidence>
<dbReference type="Proteomes" id="UP000006757">
    <property type="component" value="Unassembled WGS sequence"/>
</dbReference>
<keyword evidence="4" id="KW-1185">Reference proteome</keyword>
<feature type="region of interest" description="Disordered" evidence="2">
    <location>
        <begin position="348"/>
        <end position="399"/>
    </location>
</feature>
<dbReference type="EMBL" id="AMBO01000106">
    <property type="protein sequence ID" value="EKD05359.1"/>
    <property type="molecule type" value="Genomic_DNA"/>
</dbReference>
<evidence type="ECO:0000313" key="3">
    <source>
        <dbReference type="EMBL" id="EKD05359.1"/>
    </source>
</evidence>
<feature type="region of interest" description="Disordered" evidence="2">
    <location>
        <begin position="74"/>
        <end position="94"/>
    </location>
</feature>
<protein>
    <submittedName>
        <fullName evidence="3">Uncharacterized protein</fullName>
    </submittedName>
</protein>
<comment type="caution">
    <text evidence="3">The sequence shown here is derived from an EMBL/GenBank/DDBJ whole genome shotgun (WGS) entry which is preliminary data.</text>
</comment>
<proteinExistence type="predicted"/>
<evidence type="ECO:0000256" key="1">
    <source>
        <dbReference type="SAM" id="Coils"/>
    </source>
</evidence>
<reference evidence="3 4" key="1">
    <citation type="journal article" date="2012" name="Eukaryot. Cell">
        <title>Genome sequence of the Trichosporon asahii environmental strain CBS 8904.</title>
        <authorList>
            <person name="Yang R.Y."/>
            <person name="Li H.T."/>
            <person name="Zhu H."/>
            <person name="Zhou G.P."/>
            <person name="Wang M."/>
            <person name="Wang L."/>
        </authorList>
    </citation>
    <scope>NUCLEOTIDE SEQUENCE [LARGE SCALE GENOMIC DNA]</scope>
    <source>
        <strain evidence="3 4">CBS 8904</strain>
    </source>
</reference>
<gene>
    <name evidence="3" type="ORF">A1Q2_00318</name>
</gene>
<accession>K1WXB1</accession>
<organism evidence="3 4">
    <name type="scientific">Trichosporon asahii var. asahii (strain CBS 8904)</name>
    <name type="common">Yeast</name>
    <dbReference type="NCBI Taxonomy" id="1220162"/>
    <lineage>
        <taxon>Eukaryota</taxon>
        <taxon>Fungi</taxon>
        <taxon>Dikarya</taxon>
        <taxon>Basidiomycota</taxon>
        <taxon>Agaricomycotina</taxon>
        <taxon>Tremellomycetes</taxon>
        <taxon>Trichosporonales</taxon>
        <taxon>Trichosporonaceae</taxon>
        <taxon>Trichosporon</taxon>
    </lineage>
</organism>
<feature type="coiled-coil region" evidence="1">
    <location>
        <begin position="449"/>
        <end position="490"/>
    </location>
</feature>
<name>K1WXB1_TRIAC</name>
<keyword evidence="1" id="KW-0175">Coiled coil</keyword>
<evidence type="ECO:0000313" key="4">
    <source>
        <dbReference type="Proteomes" id="UP000006757"/>
    </source>
</evidence>
<dbReference type="InParanoid" id="K1WXB1"/>
<dbReference type="AlphaFoldDB" id="K1WXB1"/>
<feature type="compositionally biased region" description="Basic and acidic residues" evidence="2">
    <location>
        <begin position="348"/>
        <end position="364"/>
    </location>
</feature>
<sequence>MDSDHVNESRLPQFTSGLRVRAAALNTCWPVECCFVDHLIDVASLTFVIYPTALTFLGLKAAREFALRKRLSSPVEGGGGKDIRSTPVEETRPLSSAAPATTLYLIVAEPMPIPQVPEGPYYPDLHAGTPVLPLGESVAIAYTWLADTQSTRSTVRQDEPPSTALPEAKLPTPEKELVKVNRINPQRAREARARAGAAARASQALQDLYTDLVSGEKFFSVKESKDGGYRLTKNKNMKRLVADERDMSTKSMGHICLPVPTDIRKKLVDNARSFTVQIEDPESSNFDPHRVQSVLRASDGNNYRYGIIHLPTKSKGKWKELCVMLRLLSEILADAPSCPEPQVSTVVHNREEEANPSPPRREPSPSHSASADENDRISHNKRGGVPSVLVSGHNDGQAENTDNTALIERMYGDLSGVKSQTVSLLRQCNAAVSNAEKAKEYGHFVRKRLLRYEDRVEQLEGERDSLHAECAELRSKIEEQQQDIDQLKALVESQGG</sequence>
<dbReference type="HOGENOM" id="CLU_550031_0_0_1"/>